<sequence length="311" mass="33972">MIDGRFFDVFVKEFGSEVYSVQSHPDMEGDMMNAVSMEEDVSASIVKEMLVKIEKSPATKVDNGLIMGYVGDPQLEAIIDGRLNDIQSLNSCGDSGGFGNRSSCWRLRSTAHHLGLGLYSDERIGFVKLELMIYKAQVNKYINTVNVNELKETPLDSQGVLDSSSSCSCPYPIVFGPCSNQVQAHCDEIRVQSLLSKGVSVDVDTVAMPLIVAEGVVVARWLDDGVVVLGNEVPGELRDVEYSRDETRIADNGGVVAIPLASAYIAEKNDGVGFCENERSLCGVKEGSRGSEFLSVETLYRINDKYVDDSR</sequence>
<comment type="caution">
    <text evidence="1">The sequence shown here is derived from an EMBL/GenBank/DDBJ whole genome shotgun (WGS) entry which is preliminary data.</text>
</comment>
<proteinExistence type="predicted"/>
<keyword evidence="2" id="KW-1185">Reference proteome</keyword>
<name>A0ABU6QMW4_9FABA</name>
<reference evidence="1 2" key="1">
    <citation type="journal article" date="2023" name="Plants (Basel)">
        <title>Bridging the Gap: Combining Genomics and Transcriptomics Approaches to Understand Stylosanthes scabra, an Orphan Legume from the Brazilian Caatinga.</title>
        <authorList>
            <person name="Ferreira-Neto J.R.C."/>
            <person name="da Silva M.D."/>
            <person name="Binneck E."/>
            <person name="de Melo N.F."/>
            <person name="da Silva R.H."/>
            <person name="de Melo A.L.T.M."/>
            <person name="Pandolfi V."/>
            <person name="Bustamante F.O."/>
            <person name="Brasileiro-Vidal A.C."/>
            <person name="Benko-Iseppon A.M."/>
        </authorList>
    </citation>
    <scope>NUCLEOTIDE SEQUENCE [LARGE SCALE GENOMIC DNA]</scope>
    <source>
        <tissue evidence="1">Leaves</tissue>
    </source>
</reference>
<gene>
    <name evidence="1" type="ORF">PIB30_065723</name>
</gene>
<dbReference type="EMBL" id="JASCZI010000659">
    <property type="protein sequence ID" value="MED6112875.1"/>
    <property type="molecule type" value="Genomic_DNA"/>
</dbReference>
<evidence type="ECO:0000313" key="1">
    <source>
        <dbReference type="EMBL" id="MED6112875.1"/>
    </source>
</evidence>
<evidence type="ECO:0000313" key="2">
    <source>
        <dbReference type="Proteomes" id="UP001341840"/>
    </source>
</evidence>
<dbReference type="Proteomes" id="UP001341840">
    <property type="component" value="Unassembled WGS sequence"/>
</dbReference>
<protein>
    <submittedName>
        <fullName evidence="1">Uncharacterized protein</fullName>
    </submittedName>
</protein>
<organism evidence="1 2">
    <name type="scientific">Stylosanthes scabra</name>
    <dbReference type="NCBI Taxonomy" id="79078"/>
    <lineage>
        <taxon>Eukaryota</taxon>
        <taxon>Viridiplantae</taxon>
        <taxon>Streptophyta</taxon>
        <taxon>Embryophyta</taxon>
        <taxon>Tracheophyta</taxon>
        <taxon>Spermatophyta</taxon>
        <taxon>Magnoliopsida</taxon>
        <taxon>eudicotyledons</taxon>
        <taxon>Gunneridae</taxon>
        <taxon>Pentapetalae</taxon>
        <taxon>rosids</taxon>
        <taxon>fabids</taxon>
        <taxon>Fabales</taxon>
        <taxon>Fabaceae</taxon>
        <taxon>Papilionoideae</taxon>
        <taxon>50 kb inversion clade</taxon>
        <taxon>dalbergioids sensu lato</taxon>
        <taxon>Dalbergieae</taxon>
        <taxon>Pterocarpus clade</taxon>
        <taxon>Stylosanthes</taxon>
    </lineage>
</organism>
<accession>A0ABU6QMW4</accession>